<reference evidence="1 2" key="1">
    <citation type="journal article" date="2025" name="Int. J. Syst. Evol. Microbiol.">
        <title>Desulfovibrio falkowii sp. nov., Porphyromonas miyakawae sp. nov., Mediterraneibacter flintii sp. nov. and Owariibacterium komagatae gen. nov., sp. nov., isolated from human faeces.</title>
        <authorList>
            <person name="Hamaguchi T."/>
            <person name="Ohara M."/>
            <person name="Hisatomi A."/>
            <person name="Sekiguchi K."/>
            <person name="Takeda J.I."/>
            <person name="Ueyama J."/>
            <person name="Ito M."/>
            <person name="Nishiwaki H."/>
            <person name="Ogi T."/>
            <person name="Hirayama M."/>
            <person name="Ohkuma M."/>
            <person name="Sakamoto M."/>
            <person name="Ohno K."/>
        </authorList>
    </citation>
    <scope>NUCLEOTIDE SEQUENCE [LARGE SCALE GENOMIC DNA]</scope>
    <source>
        <strain evidence="1 2">13CB8C</strain>
    </source>
</reference>
<name>A0ABQ0EAI0_9BACT</name>
<accession>A0ABQ0EAI0</accession>
<keyword evidence="2" id="KW-1185">Reference proteome</keyword>
<gene>
    <name evidence="1" type="ORF">Defa_21540</name>
</gene>
<dbReference type="EMBL" id="BAAFSG010000001">
    <property type="protein sequence ID" value="GAB1254667.1"/>
    <property type="molecule type" value="Genomic_DNA"/>
</dbReference>
<evidence type="ECO:0000313" key="1">
    <source>
        <dbReference type="EMBL" id="GAB1254667.1"/>
    </source>
</evidence>
<dbReference type="Proteomes" id="UP001628192">
    <property type="component" value="Unassembled WGS sequence"/>
</dbReference>
<sequence>MPDTAHIAKCVQLSGAFFASPYGEGIPDKRMPVLEITAMRQKGLAEQAGSGSLAACWL</sequence>
<organism evidence="1 2">
    <name type="scientific">Desulfovibrio falkowii</name>
    <dbReference type="NCBI Taxonomy" id="3136602"/>
    <lineage>
        <taxon>Bacteria</taxon>
        <taxon>Pseudomonadati</taxon>
        <taxon>Thermodesulfobacteriota</taxon>
        <taxon>Desulfovibrionia</taxon>
        <taxon>Desulfovibrionales</taxon>
        <taxon>Desulfovibrionaceae</taxon>
        <taxon>Desulfovibrio</taxon>
    </lineage>
</organism>
<evidence type="ECO:0000313" key="2">
    <source>
        <dbReference type="Proteomes" id="UP001628192"/>
    </source>
</evidence>
<comment type="caution">
    <text evidence="1">The sequence shown here is derived from an EMBL/GenBank/DDBJ whole genome shotgun (WGS) entry which is preliminary data.</text>
</comment>
<proteinExistence type="predicted"/>
<protein>
    <submittedName>
        <fullName evidence="1">Uncharacterized protein</fullName>
    </submittedName>
</protein>